<gene>
    <name evidence="1" type="ORF">E8E12_008858</name>
</gene>
<name>A0A9P5C220_9PLEO</name>
<accession>A0A9P5C220</accession>
<dbReference type="AlphaFoldDB" id="A0A9P5C220"/>
<dbReference type="Proteomes" id="UP000758155">
    <property type="component" value="Unassembled WGS sequence"/>
</dbReference>
<protein>
    <submittedName>
        <fullName evidence="1">Uncharacterized protein</fullName>
    </submittedName>
</protein>
<comment type="caution">
    <text evidence="1">The sequence shown here is derived from an EMBL/GenBank/DDBJ whole genome shotgun (WGS) entry which is preliminary data.</text>
</comment>
<organism evidence="1 2">
    <name type="scientific">Didymella heteroderae</name>
    <dbReference type="NCBI Taxonomy" id="1769908"/>
    <lineage>
        <taxon>Eukaryota</taxon>
        <taxon>Fungi</taxon>
        <taxon>Dikarya</taxon>
        <taxon>Ascomycota</taxon>
        <taxon>Pezizomycotina</taxon>
        <taxon>Dothideomycetes</taxon>
        <taxon>Pleosporomycetidae</taxon>
        <taxon>Pleosporales</taxon>
        <taxon>Pleosporineae</taxon>
        <taxon>Didymellaceae</taxon>
        <taxon>Didymella</taxon>
    </lineage>
</organism>
<evidence type="ECO:0000313" key="1">
    <source>
        <dbReference type="EMBL" id="KAF3041146.1"/>
    </source>
</evidence>
<keyword evidence="2" id="KW-1185">Reference proteome</keyword>
<reference evidence="1" key="1">
    <citation type="submission" date="2019-04" db="EMBL/GenBank/DDBJ databases">
        <title>Sequencing of skin fungus with MAO and IRED activity.</title>
        <authorList>
            <person name="Marsaioli A.J."/>
            <person name="Bonatto J.M.C."/>
            <person name="Reis Junior O."/>
        </authorList>
    </citation>
    <scope>NUCLEOTIDE SEQUENCE</scope>
    <source>
        <strain evidence="1">28M1</strain>
    </source>
</reference>
<evidence type="ECO:0000313" key="2">
    <source>
        <dbReference type="Proteomes" id="UP000758155"/>
    </source>
</evidence>
<dbReference type="EMBL" id="SWKV01000022">
    <property type="protein sequence ID" value="KAF3041146.1"/>
    <property type="molecule type" value="Genomic_DNA"/>
</dbReference>
<proteinExistence type="predicted"/>
<sequence>MDDEIRIPYPSSTAPSVAPVSFKRPEVSSRIRTVIKPMEYWNSLDANNPEDRPEDKNARKTRTNDFKKLLDHLEQSVCVGVIVKDETEAERAVEISPVRLVFASTTRGVQLIYKSATTGKIVKRDQVAWVSMAHETAIGQYTQNRRENVYWIHGIYVEDSLDRIELDWFCTNFAITCEVLQSAAEIFDPVKPVEASGAKLRVRSDARTWFALTVQQLRKFS</sequence>